<reference evidence="1 2" key="1">
    <citation type="journal article" date="2012" name="J. Bacteriol.">
        <title>Genome Sequence of Galbibacter marinum Type Strain ck-I2-15.</title>
        <authorList>
            <person name="Lai Q."/>
            <person name="Li C."/>
            <person name="Shao Z."/>
        </authorList>
    </citation>
    <scope>NUCLEOTIDE SEQUENCE [LARGE SCALE GENOMIC DNA]</scope>
    <source>
        <strain evidence="2">ck-I2-15</strain>
    </source>
</reference>
<dbReference type="Proteomes" id="UP000007364">
    <property type="component" value="Unassembled WGS sequence"/>
</dbReference>
<proteinExistence type="predicted"/>
<gene>
    <name evidence="1" type="ORF">I215_04730</name>
</gene>
<dbReference type="EMBL" id="AMSG01000004">
    <property type="protein sequence ID" value="EKF55828.1"/>
    <property type="molecule type" value="Genomic_DNA"/>
</dbReference>
<comment type="caution">
    <text evidence="1">The sequence shown here is derived from an EMBL/GenBank/DDBJ whole genome shotgun (WGS) entry which is preliminary data.</text>
</comment>
<evidence type="ECO:0000313" key="1">
    <source>
        <dbReference type="EMBL" id="EKF55828.1"/>
    </source>
</evidence>
<keyword evidence="2" id="KW-1185">Reference proteome</keyword>
<dbReference type="RefSeq" id="WP_008990819.1">
    <property type="nucleotide sequence ID" value="NZ_AMSG01000004.1"/>
</dbReference>
<dbReference type="STRING" id="555500.I215_04730"/>
<dbReference type="AlphaFoldDB" id="K2P492"/>
<organism evidence="1 2">
    <name type="scientific">Galbibacter marinus</name>
    <dbReference type="NCBI Taxonomy" id="555500"/>
    <lineage>
        <taxon>Bacteria</taxon>
        <taxon>Pseudomonadati</taxon>
        <taxon>Bacteroidota</taxon>
        <taxon>Flavobacteriia</taxon>
        <taxon>Flavobacteriales</taxon>
        <taxon>Flavobacteriaceae</taxon>
        <taxon>Galbibacter</taxon>
    </lineage>
</organism>
<evidence type="ECO:0000313" key="2">
    <source>
        <dbReference type="Proteomes" id="UP000007364"/>
    </source>
</evidence>
<evidence type="ECO:0008006" key="3">
    <source>
        <dbReference type="Google" id="ProtNLM"/>
    </source>
</evidence>
<protein>
    <recommendedName>
        <fullName evidence="3">Glycine dehydrogenase</fullName>
    </recommendedName>
</protein>
<sequence>MSKKKNTLLVSCEQAKHICDKMQYGEATLLERLKLRFRIMWCKATKSYSKKNSDLTQLCKEAKIKTLDKEKKVEMKRKIDGFS</sequence>
<dbReference type="OrthoDB" id="1262821at2"/>
<name>K2P492_9FLAO</name>
<dbReference type="eggNOG" id="ENOG50330KU">
    <property type="taxonomic scope" value="Bacteria"/>
</dbReference>
<accession>K2P492</accession>